<evidence type="ECO:0000256" key="2">
    <source>
        <dbReference type="SAM" id="Phobius"/>
    </source>
</evidence>
<dbReference type="GeneID" id="125178183"/>
<feature type="compositionally biased region" description="Polar residues" evidence="1">
    <location>
        <begin position="673"/>
        <end position="683"/>
    </location>
</feature>
<feature type="compositionally biased region" description="Basic and acidic residues" evidence="1">
    <location>
        <begin position="486"/>
        <end position="498"/>
    </location>
</feature>
<dbReference type="InterPro" id="IPR002123">
    <property type="entry name" value="Plipid/glycerol_acylTrfase"/>
</dbReference>
<feature type="compositionally biased region" description="Polar residues" evidence="1">
    <location>
        <begin position="755"/>
        <end position="770"/>
    </location>
</feature>
<feature type="compositionally biased region" description="Basic and acidic residues" evidence="1">
    <location>
        <begin position="771"/>
        <end position="788"/>
    </location>
</feature>
<feature type="compositionally biased region" description="Basic and acidic residues" evidence="1">
    <location>
        <begin position="659"/>
        <end position="670"/>
    </location>
</feature>
<feature type="transmembrane region" description="Helical" evidence="2">
    <location>
        <begin position="41"/>
        <end position="70"/>
    </location>
</feature>
<keyword evidence="4" id="KW-1185">Reference proteome</keyword>
<name>A0A979FL96_HYAAZ</name>
<dbReference type="Proteomes" id="UP000694843">
    <property type="component" value="Unplaced"/>
</dbReference>
<dbReference type="OrthoDB" id="44277at2759"/>
<dbReference type="GO" id="GO:0016020">
    <property type="term" value="C:membrane"/>
    <property type="evidence" value="ECO:0007669"/>
    <property type="project" value="TreeGrafter"/>
</dbReference>
<dbReference type="GO" id="GO:0016746">
    <property type="term" value="F:acyltransferase activity"/>
    <property type="evidence" value="ECO:0007669"/>
    <property type="project" value="InterPro"/>
</dbReference>
<reference evidence="5" key="1">
    <citation type="submission" date="2025-08" db="UniProtKB">
        <authorList>
            <consortium name="RefSeq"/>
        </authorList>
    </citation>
    <scope>IDENTIFICATION</scope>
    <source>
        <tissue evidence="5">Whole organism</tissue>
    </source>
</reference>
<keyword evidence="2" id="KW-0472">Membrane</keyword>
<feature type="compositionally biased region" description="Basic and acidic residues" evidence="1">
    <location>
        <begin position="522"/>
        <end position="531"/>
    </location>
</feature>
<feature type="domain" description="Phospholipid/glycerol acyltransferase" evidence="3">
    <location>
        <begin position="111"/>
        <end position="234"/>
    </location>
</feature>
<feature type="region of interest" description="Disordered" evidence="1">
    <location>
        <begin position="462"/>
        <end position="702"/>
    </location>
</feature>
<feature type="region of interest" description="Disordered" evidence="1">
    <location>
        <begin position="332"/>
        <end position="450"/>
    </location>
</feature>
<feature type="compositionally biased region" description="Low complexity" evidence="1">
    <location>
        <begin position="358"/>
        <end position="389"/>
    </location>
</feature>
<dbReference type="RefSeq" id="XP_047737296.1">
    <property type="nucleotide sequence ID" value="XM_047881340.1"/>
</dbReference>
<dbReference type="PANTHER" id="PTHR22753">
    <property type="entry name" value="TRANSMEMBRANE PROTEIN 68"/>
    <property type="match status" value="1"/>
</dbReference>
<feature type="region of interest" description="Disordered" evidence="1">
    <location>
        <begin position="748"/>
        <end position="809"/>
    </location>
</feature>
<protein>
    <submittedName>
        <fullName evidence="5">Uncharacterized protein LOC125178183</fullName>
    </submittedName>
</protein>
<dbReference type="KEGG" id="hazt:125178183"/>
<evidence type="ECO:0000256" key="1">
    <source>
        <dbReference type="SAM" id="MobiDB-lite"/>
    </source>
</evidence>
<evidence type="ECO:0000313" key="5">
    <source>
        <dbReference type="RefSeq" id="XP_047737296.1"/>
    </source>
</evidence>
<dbReference type="CDD" id="cd07987">
    <property type="entry name" value="LPLAT_MGAT-like"/>
    <property type="match status" value="1"/>
</dbReference>
<proteinExistence type="predicted"/>
<feature type="compositionally biased region" description="Low complexity" evidence="1">
    <location>
        <begin position="397"/>
        <end position="434"/>
    </location>
</feature>
<dbReference type="PANTHER" id="PTHR22753:SF14">
    <property type="entry name" value="MONOACYLGLYCEROL_DIACYLGLYCEROL O-ACYLTRANSFERASE"/>
    <property type="match status" value="1"/>
</dbReference>
<evidence type="ECO:0000259" key="3">
    <source>
        <dbReference type="Pfam" id="PF01553"/>
    </source>
</evidence>
<feature type="region of interest" description="Disordered" evidence="1">
    <location>
        <begin position="825"/>
        <end position="850"/>
    </location>
</feature>
<dbReference type="Pfam" id="PF01553">
    <property type="entry name" value="Acyltransferase"/>
    <property type="match status" value="1"/>
</dbReference>
<keyword evidence="2" id="KW-1133">Transmembrane helix</keyword>
<feature type="compositionally biased region" description="Polar residues" evidence="1">
    <location>
        <begin position="579"/>
        <end position="588"/>
    </location>
</feature>
<sequence>MASLWNSLLDFGSICQCMASTVCNFVGCQLDMLYLGWVTSLLYPAILTIFILPFFILFFLYFSSLILYIYTYRWRQVKEVLQEGLHDPWAGGRYLISVLWDAHGYIWHGYEVQGIENVPVDRGALIVYYHGAIPVDIYYFVARFITSTGRHVHCVGDRFLQKIPGWHSILEAFRISPSSVSDCVRIVRAGHLLAISPGGVREAQFSDHSYPLLWGCRKGFAKVAIEANCPIIPMFTRNVREAFRVMNFPSALFSALYRRFKLPFAPIYGGFPVKMVSYLGPCVYPLPDESDEQLAQRVERAVRSLIVQHQRLPGNILAALLDRIHPSLARSLLGAGTPPPHIAEAPPTHSAEAPPSHTAEAPPFHTAEAPTHTAEAPTHTAEAPPSHTAEAPHSHTAEAPPSHTAEAPPTHTAEAPPTHTAEAPPTHTAEAPPSRTAHEHKSKPGHKDEVVENANKADEYARLGGDVGSDSTLDAATDDDDVSDVDSNHETAIEREIISSETYQTEKNTADKSSNLLHLSRKQSEKEKITGESELITAISSGVPESSDDAARSYSRQSNPQRSPLIAAIGDVPEEEFQNKSNNPQSQDGIRRRKNKRTPNPSVVLGHRTDEPQQATGTSEPIAEESQGNSEEQVQRFPPHETLGCDLRQKTSCETSDSEIDRLVFEKEAPSETYYTEQKSSTGAAPGGSWGNEASEAPRYGGEAIDFPCSEVSTSNLHDKKMSTVLLGTQSVSSEASTVCDDLEGATNFEKAEISSPTPTCSSPELLSSKETPRPTEHLEAARHDDHFSLSADEVVDQKPAQKAAEDLSFSENGKASLAAEVQLGTAASSDSDSSSGSSFEIVDSNKPKL</sequence>
<keyword evidence="2" id="KW-0812">Transmembrane</keyword>
<evidence type="ECO:0000313" key="4">
    <source>
        <dbReference type="Proteomes" id="UP000694843"/>
    </source>
</evidence>
<feature type="compositionally biased region" description="Low complexity" evidence="1">
    <location>
        <begin position="829"/>
        <end position="839"/>
    </location>
</feature>
<gene>
    <name evidence="5" type="primary">LOC125178183</name>
</gene>
<dbReference type="AlphaFoldDB" id="A0A979FL96"/>
<feature type="compositionally biased region" description="Polar residues" evidence="1">
    <location>
        <begin position="499"/>
        <end position="517"/>
    </location>
</feature>
<accession>A0A979FL96</accession>
<organism evidence="4 5">
    <name type="scientific">Hyalella azteca</name>
    <name type="common">Amphipod</name>
    <dbReference type="NCBI Taxonomy" id="294128"/>
    <lineage>
        <taxon>Eukaryota</taxon>
        <taxon>Metazoa</taxon>
        <taxon>Ecdysozoa</taxon>
        <taxon>Arthropoda</taxon>
        <taxon>Crustacea</taxon>
        <taxon>Multicrustacea</taxon>
        <taxon>Malacostraca</taxon>
        <taxon>Eumalacostraca</taxon>
        <taxon>Peracarida</taxon>
        <taxon>Amphipoda</taxon>
        <taxon>Senticaudata</taxon>
        <taxon>Talitrida</taxon>
        <taxon>Talitroidea</taxon>
        <taxon>Hyalellidae</taxon>
        <taxon>Hyalella</taxon>
    </lineage>
</organism>